<evidence type="ECO:0000256" key="1">
    <source>
        <dbReference type="SAM" id="MobiDB-lite"/>
    </source>
</evidence>
<dbReference type="EMBL" id="JBDFRB010000004">
    <property type="protein sequence ID" value="MEN2744273.1"/>
    <property type="molecule type" value="Genomic_DNA"/>
</dbReference>
<accession>A0ABU9WYJ2</accession>
<proteinExistence type="predicted"/>
<evidence type="ECO:0000256" key="2">
    <source>
        <dbReference type="SAM" id="SignalP"/>
    </source>
</evidence>
<gene>
    <name evidence="3" type="ORF">ABCQ75_06930</name>
</gene>
<dbReference type="RefSeq" id="WP_345884192.1">
    <property type="nucleotide sequence ID" value="NZ_JBDFRB010000004.1"/>
</dbReference>
<feature type="chain" id="PRO_5046907136" description="Mucin-associated surface protein" evidence="2">
    <location>
        <begin position="26"/>
        <end position="145"/>
    </location>
</feature>
<dbReference type="PROSITE" id="PS51257">
    <property type="entry name" value="PROKAR_LIPOPROTEIN"/>
    <property type="match status" value="1"/>
</dbReference>
<reference evidence="3 4" key="1">
    <citation type="submission" date="2024-05" db="EMBL/GenBank/DDBJ databases">
        <title>Sinomonas sp. nov., isolated from a waste landfill.</title>
        <authorList>
            <person name="Zhao Y."/>
        </authorList>
    </citation>
    <scope>NUCLEOTIDE SEQUENCE [LARGE SCALE GENOMIC DNA]</scope>
    <source>
        <strain evidence="3 4">CCTCC AB2014300</strain>
    </source>
</reference>
<dbReference type="Proteomes" id="UP001422074">
    <property type="component" value="Unassembled WGS sequence"/>
</dbReference>
<feature type="compositionally biased region" description="Basic and acidic residues" evidence="1">
    <location>
        <begin position="130"/>
        <end position="145"/>
    </location>
</feature>
<evidence type="ECO:0000313" key="4">
    <source>
        <dbReference type="Proteomes" id="UP001422074"/>
    </source>
</evidence>
<protein>
    <recommendedName>
        <fullName evidence="5">Mucin-associated surface protein</fullName>
    </recommendedName>
</protein>
<organism evidence="3 4">
    <name type="scientific">Sinomonas halotolerans</name>
    <dbReference type="NCBI Taxonomy" id="1644133"/>
    <lineage>
        <taxon>Bacteria</taxon>
        <taxon>Bacillati</taxon>
        <taxon>Actinomycetota</taxon>
        <taxon>Actinomycetes</taxon>
        <taxon>Micrococcales</taxon>
        <taxon>Micrococcaceae</taxon>
        <taxon>Sinomonas</taxon>
    </lineage>
</organism>
<comment type="caution">
    <text evidence="3">The sequence shown here is derived from an EMBL/GenBank/DDBJ whole genome shotgun (WGS) entry which is preliminary data.</text>
</comment>
<evidence type="ECO:0008006" key="5">
    <source>
        <dbReference type="Google" id="ProtNLM"/>
    </source>
</evidence>
<feature type="region of interest" description="Disordered" evidence="1">
    <location>
        <begin position="95"/>
        <end position="145"/>
    </location>
</feature>
<feature type="signal peptide" evidence="2">
    <location>
        <begin position="1"/>
        <end position="25"/>
    </location>
</feature>
<keyword evidence="2" id="KW-0732">Signal</keyword>
<sequence length="145" mass="14605">MRTLPWGPLRAAGAAFAVAALLATAGCAGSGSALDREAASGLQTRAADVRAAAAQGDPAAVHDALDALEADVRAGASEGRIGAEREARILGAIETLRKDFPLPSPTPTPSQTATPTEEPEEPEEPQAPGKDGKGEGDRGKGKGKD</sequence>
<evidence type="ECO:0000313" key="3">
    <source>
        <dbReference type="EMBL" id="MEN2744273.1"/>
    </source>
</evidence>
<name>A0ABU9WYJ2_9MICC</name>
<keyword evidence="4" id="KW-1185">Reference proteome</keyword>